<dbReference type="HOGENOM" id="CLU_013137_21_1_1"/>
<keyword evidence="1" id="KW-0479">Metal-binding</keyword>
<evidence type="ECO:0000256" key="2">
    <source>
        <dbReference type="ARBA" id="ARBA00022771"/>
    </source>
</evidence>
<dbReference type="PROSITE" id="PS50089">
    <property type="entry name" value="ZF_RING_2"/>
    <property type="match status" value="1"/>
</dbReference>
<name>W1PJA2_AMBTC</name>
<dbReference type="EMBL" id="KI393609">
    <property type="protein sequence ID" value="ERN08083.1"/>
    <property type="molecule type" value="Genomic_DNA"/>
</dbReference>
<dbReference type="eggNOG" id="KOG0800">
    <property type="taxonomic scope" value="Eukaryota"/>
</dbReference>
<gene>
    <name evidence="6" type="ORF">AMTR_s00012p00265490</name>
</gene>
<keyword evidence="2 4" id="KW-0863">Zinc-finger</keyword>
<keyword evidence="7" id="KW-1185">Reference proteome</keyword>
<evidence type="ECO:0000256" key="4">
    <source>
        <dbReference type="PROSITE-ProRule" id="PRU00175"/>
    </source>
</evidence>
<accession>W1PJA2</accession>
<dbReference type="Pfam" id="PF13639">
    <property type="entry name" value="zf-RING_2"/>
    <property type="match status" value="1"/>
</dbReference>
<dbReference type="SUPFAM" id="SSF57850">
    <property type="entry name" value="RING/U-box"/>
    <property type="match status" value="1"/>
</dbReference>
<evidence type="ECO:0000313" key="7">
    <source>
        <dbReference type="Proteomes" id="UP000017836"/>
    </source>
</evidence>
<proteinExistence type="predicted"/>
<evidence type="ECO:0000313" key="6">
    <source>
        <dbReference type="EMBL" id="ERN08083.1"/>
    </source>
</evidence>
<keyword evidence="3" id="KW-0862">Zinc</keyword>
<dbReference type="Gramene" id="ERN08083">
    <property type="protein sequence ID" value="ERN08083"/>
    <property type="gene ID" value="AMTR_s00012p00265490"/>
</dbReference>
<dbReference type="Gene3D" id="3.30.40.10">
    <property type="entry name" value="Zinc/RING finger domain, C3HC4 (zinc finger)"/>
    <property type="match status" value="1"/>
</dbReference>
<dbReference type="InterPro" id="IPR013083">
    <property type="entry name" value="Znf_RING/FYVE/PHD"/>
</dbReference>
<dbReference type="AlphaFoldDB" id="W1PJA2"/>
<dbReference type="SMART" id="SM00184">
    <property type="entry name" value="RING"/>
    <property type="match status" value="1"/>
</dbReference>
<feature type="domain" description="RING-type" evidence="5">
    <location>
        <begin position="79"/>
        <end position="121"/>
    </location>
</feature>
<dbReference type="PANTHER" id="PTHR45931">
    <property type="entry name" value="SI:CH211-59O9.10"/>
    <property type="match status" value="1"/>
</dbReference>
<dbReference type="PANTHER" id="PTHR45931:SF3">
    <property type="entry name" value="RING ZINC FINGER-CONTAINING PROTEIN"/>
    <property type="match status" value="1"/>
</dbReference>
<evidence type="ECO:0000256" key="1">
    <source>
        <dbReference type="ARBA" id="ARBA00022723"/>
    </source>
</evidence>
<sequence>MNLTSKDENLVLICVLAEAILLCLCLAALMVCRWGKTCSQSLPQHILDSFPISQVGSTDGNGNDHVISIGSTDGNGNDCAICLDGFMENDIVRELRPCSHVFHRECIDLWLARNTCCPICRRSLL</sequence>
<reference evidence="7" key="1">
    <citation type="journal article" date="2013" name="Science">
        <title>The Amborella genome and the evolution of flowering plants.</title>
        <authorList>
            <consortium name="Amborella Genome Project"/>
        </authorList>
    </citation>
    <scope>NUCLEOTIDE SEQUENCE [LARGE SCALE GENOMIC DNA]</scope>
</reference>
<evidence type="ECO:0000259" key="5">
    <source>
        <dbReference type="PROSITE" id="PS50089"/>
    </source>
</evidence>
<dbReference type="InterPro" id="IPR001841">
    <property type="entry name" value="Znf_RING"/>
</dbReference>
<organism evidence="6 7">
    <name type="scientific">Amborella trichopoda</name>
    <dbReference type="NCBI Taxonomy" id="13333"/>
    <lineage>
        <taxon>Eukaryota</taxon>
        <taxon>Viridiplantae</taxon>
        <taxon>Streptophyta</taxon>
        <taxon>Embryophyta</taxon>
        <taxon>Tracheophyta</taxon>
        <taxon>Spermatophyta</taxon>
        <taxon>Magnoliopsida</taxon>
        <taxon>Amborellales</taxon>
        <taxon>Amborellaceae</taxon>
        <taxon>Amborella</taxon>
    </lineage>
</organism>
<evidence type="ECO:0000256" key="3">
    <source>
        <dbReference type="ARBA" id="ARBA00022833"/>
    </source>
</evidence>
<protein>
    <recommendedName>
        <fullName evidence="5">RING-type domain-containing protein</fullName>
    </recommendedName>
</protein>
<dbReference type="GO" id="GO:0008270">
    <property type="term" value="F:zinc ion binding"/>
    <property type="evidence" value="ECO:0007669"/>
    <property type="project" value="UniProtKB-KW"/>
</dbReference>
<dbReference type="InterPro" id="IPR051834">
    <property type="entry name" value="RING_finger_E3_ligase"/>
</dbReference>
<dbReference type="Proteomes" id="UP000017836">
    <property type="component" value="Unassembled WGS sequence"/>
</dbReference>